<dbReference type="EMBL" id="BBMR01000001">
    <property type="protein sequence ID" value="GAL17249.1"/>
    <property type="molecule type" value="Genomic_DNA"/>
</dbReference>
<evidence type="ECO:0000256" key="1">
    <source>
        <dbReference type="ARBA" id="ARBA00004141"/>
    </source>
</evidence>
<evidence type="ECO:0000256" key="4">
    <source>
        <dbReference type="ARBA" id="ARBA00022692"/>
    </source>
</evidence>
<accession>A0A090RSP2</accession>
<keyword evidence="5 7" id="KW-1133">Transmembrane helix</keyword>
<feature type="transmembrane region" description="Helical" evidence="7">
    <location>
        <begin position="240"/>
        <end position="258"/>
    </location>
</feature>
<proteinExistence type="predicted"/>
<feature type="transmembrane region" description="Helical" evidence="7">
    <location>
        <begin position="40"/>
        <end position="60"/>
    </location>
</feature>
<gene>
    <name evidence="8" type="ORF">JCM19235_5798</name>
</gene>
<dbReference type="STRING" id="990268.JCM19235_5798"/>
<feature type="transmembrane region" description="Helical" evidence="7">
    <location>
        <begin position="131"/>
        <end position="154"/>
    </location>
</feature>
<comment type="subcellular location">
    <subcellularLocation>
        <location evidence="1">Membrane</location>
        <topology evidence="1">Multi-pass membrane protein</topology>
    </subcellularLocation>
</comment>
<keyword evidence="2" id="KW-0813">Transport</keyword>
<evidence type="ECO:0000256" key="6">
    <source>
        <dbReference type="ARBA" id="ARBA00023136"/>
    </source>
</evidence>
<evidence type="ECO:0000256" key="2">
    <source>
        <dbReference type="ARBA" id="ARBA00022448"/>
    </source>
</evidence>
<reference evidence="8 9" key="1">
    <citation type="submission" date="2014-09" db="EMBL/GenBank/DDBJ databases">
        <title>Vibrio maritimus JCM 19235. (C45) whole genome shotgun sequence.</title>
        <authorList>
            <person name="Sawabe T."/>
            <person name="Meirelles P."/>
            <person name="Nakanishi M."/>
            <person name="Sayaka M."/>
            <person name="Hattori M."/>
            <person name="Ohkuma M."/>
        </authorList>
    </citation>
    <scope>NUCLEOTIDE SEQUENCE [LARGE SCALE GENOMIC DNA]</scope>
    <source>
        <strain evidence="9">JCM19235</strain>
    </source>
</reference>
<keyword evidence="6 7" id="KW-0472">Membrane</keyword>
<keyword evidence="4 7" id="KW-0812">Transmembrane</keyword>
<keyword evidence="9" id="KW-1185">Reference proteome</keyword>
<feature type="transmembrane region" description="Helical" evidence="7">
    <location>
        <begin position="295"/>
        <end position="319"/>
    </location>
</feature>
<dbReference type="OrthoDB" id="9810457at2"/>
<evidence type="ECO:0000256" key="5">
    <source>
        <dbReference type="ARBA" id="ARBA00022989"/>
    </source>
</evidence>
<dbReference type="PANTHER" id="PTHR36838">
    <property type="entry name" value="AUXIN EFFLUX CARRIER FAMILY PROTEIN"/>
    <property type="match status" value="1"/>
</dbReference>
<feature type="transmembrane region" description="Helical" evidence="7">
    <location>
        <begin position="174"/>
        <end position="194"/>
    </location>
</feature>
<dbReference type="AlphaFoldDB" id="A0A090RSP2"/>
<protein>
    <submittedName>
        <fullName evidence="8">Transporter</fullName>
    </submittedName>
</protein>
<sequence>MLSLGHLNHVVMTILPVFLVIGLGYLASKQKIIPENGHKALAAFVFNFGLPAAIFSALSTRPLLEIWNADYLLVYTIGSLLSFTLVAVVSALVLEKNLTESVVLGLGGSFSNSLLIGFPIIFFLFGTQALVPFSLTLVVENLIMLPLLLTLADLTNGVGNSQLTEKMKATFFSLAKNPVVMAIVLGMSVSALGIKTPETATHIVDMLANTVTGVALFTIGGGLVGVSVRGRKKEIGTVMLGKLLIHPLLLLILILLWFDLEPTMAAVAVILASMPMFGVYAVIGQKYNMGAICSAVLLPTTIFAMVTVSLVTASVIMIFSLY</sequence>
<dbReference type="GO" id="GO:0055085">
    <property type="term" value="P:transmembrane transport"/>
    <property type="evidence" value="ECO:0007669"/>
    <property type="project" value="InterPro"/>
</dbReference>
<keyword evidence="3" id="KW-1003">Cell membrane</keyword>
<dbReference type="Proteomes" id="UP000029228">
    <property type="component" value="Unassembled WGS sequence"/>
</dbReference>
<feature type="transmembrane region" description="Helical" evidence="7">
    <location>
        <begin position="264"/>
        <end position="283"/>
    </location>
</feature>
<organism evidence="8 9">
    <name type="scientific">Vibrio maritimus</name>
    <dbReference type="NCBI Taxonomy" id="990268"/>
    <lineage>
        <taxon>Bacteria</taxon>
        <taxon>Pseudomonadati</taxon>
        <taxon>Pseudomonadota</taxon>
        <taxon>Gammaproteobacteria</taxon>
        <taxon>Vibrionales</taxon>
        <taxon>Vibrionaceae</taxon>
        <taxon>Vibrio</taxon>
    </lineage>
</organism>
<name>A0A090RSP2_9VIBR</name>
<dbReference type="PANTHER" id="PTHR36838:SF1">
    <property type="entry name" value="SLR1864 PROTEIN"/>
    <property type="match status" value="1"/>
</dbReference>
<feature type="transmembrane region" description="Helical" evidence="7">
    <location>
        <begin position="206"/>
        <end position="228"/>
    </location>
</feature>
<comment type="caution">
    <text evidence="8">The sequence shown here is derived from an EMBL/GenBank/DDBJ whole genome shotgun (WGS) entry which is preliminary data.</text>
</comment>
<evidence type="ECO:0000313" key="8">
    <source>
        <dbReference type="EMBL" id="GAL17249.1"/>
    </source>
</evidence>
<feature type="transmembrane region" description="Helical" evidence="7">
    <location>
        <begin position="6"/>
        <end position="28"/>
    </location>
</feature>
<dbReference type="GO" id="GO:0016020">
    <property type="term" value="C:membrane"/>
    <property type="evidence" value="ECO:0007669"/>
    <property type="project" value="UniProtKB-SubCell"/>
</dbReference>
<dbReference type="InterPro" id="IPR004776">
    <property type="entry name" value="Mem_transp_PIN-like"/>
</dbReference>
<feature type="transmembrane region" description="Helical" evidence="7">
    <location>
        <begin position="101"/>
        <end position="125"/>
    </location>
</feature>
<dbReference type="Pfam" id="PF03547">
    <property type="entry name" value="Mem_trans"/>
    <property type="match status" value="1"/>
</dbReference>
<evidence type="ECO:0000256" key="7">
    <source>
        <dbReference type="SAM" id="Phobius"/>
    </source>
</evidence>
<feature type="transmembrane region" description="Helical" evidence="7">
    <location>
        <begin position="72"/>
        <end position="94"/>
    </location>
</feature>
<evidence type="ECO:0000313" key="9">
    <source>
        <dbReference type="Proteomes" id="UP000029228"/>
    </source>
</evidence>
<evidence type="ECO:0000256" key="3">
    <source>
        <dbReference type="ARBA" id="ARBA00022475"/>
    </source>
</evidence>